<feature type="signal peptide" evidence="1">
    <location>
        <begin position="1"/>
        <end position="19"/>
    </location>
</feature>
<evidence type="ECO:0000313" key="2">
    <source>
        <dbReference type="EMBL" id="MBA5775649.1"/>
    </source>
</evidence>
<evidence type="ECO:0000256" key="1">
    <source>
        <dbReference type="SAM" id="SignalP"/>
    </source>
</evidence>
<dbReference type="EMBL" id="JACFXV010000013">
    <property type="protein sequence ID" value="MBA5775649.1"/>
    <property type="molecule type" value="Genomic_DNA"/>
</dbReference>
<dbReference type="RefSeq" id="WP_182161309.1">
    <property type="nucleotide sequence ID" value="NZ_JACFXV010000013.1"/>
</dbReference>
<evidence type="ECO:0000313" key="3">
    <source>
        <dbReference type="Proteomes" id="UP000541109"/>
    </source>
</evidence>
<comment type="caution">
    <text evidence="2">The sequence shown here is derived from an EMBL/GenBank/DDBJ whole genome shotgun (WGS) entry which is preliminary data.</text>
</comment>
<dbReference type="AlphaFoldDB" id="A0A839AA54"/>
<name>A0A839AA54_9HYPH</name>
<sequence>MRFIVIGLCMLLLQNAAYAQSKFFSTSSRGGAEGAKQNAQITSLQSENDRMNACTAAGMIYAPTHAGANAQGCVANFTFTGNLGVDQQLTVGNGATVNNGLTVNSGGATVNGATTLNNGATVNNGLSVPSGNVDVTNRVTAGQLYVGSGNVGNIPTCTGDNKIQWNGTAWTCVNDALGATAATTETDPQVGTLINGKLCRSNGSQVICDATVPASSAYSNPPACPGSQKLYWNGSAWTCIADQGLTSESDPQVGTLQNGKWCTSNGSSVNCTSSPPSSAPACSNCNTLCACGGTPLDCYNCNCYRCSGGDDDFGDW</sequence>
<feature type="chain" id="PRO_5032528900" evidence="1">
    <location>
        <begin position="20"/>
        <end position="316"/>
    </location>
</feature>
<gene>
    <name evidence="2" type="ORF">H2509_00760</name>
</gene>
<organism evidence="2 3">
    <name type="scientific">Stappia albiluteola</name>
    <dbReference type="NCBI Taxonomy" id="2758565"/>
    <lineage>
        <taxon>Bacteria</taxon>
        <taxon>Pseudomonadati</taxon>
        <taxon>Pseudomonadota</taxon>
        <taxon>Alphaproteobacteria</taxon>
        <taxon>Hyphomicrobiales</taxon>
        <taxon>Stappiaceae</taxon>
        <taxon>Stappia</taxon>
    </lineage>
</organism>
<protein>
    <submittedName>
        <fullName evidence="2">Uncharacterized protein</fullName>
    </submittedName>
</protein>
<proteinExistence type="predicted"/>
<dbReference type="Proteomes" id="UP000541109">
    <property type="component" value="Unassembled WGS sequence"/>
</dbReference>
<keyword evidence="3" id="KW-1185">Reference proteome</keyword>
<keyword evidence="1" id="KW-0732">Signal</keyword>
<reference evidence="2 3" key="1">
    <citation type="submission" date="2020-07" db="EMBL/GenBank/DDBJ databases">
        <title>Stappia sp., F7233, whole genome shotgun sequencing project.</title>
        <authorList>
            <person name="Jiang S."/>
            <person name="Liu Z.W."/>
            <person name="Du Z.J."/>
        </authorList>
    </citation>
    <scope>NUCLEOTIDE SEQUENCE [LARGE SCALE GENOMIC DNA]</scope>
    <source>
        <strain evidence="2 3">F7233</strain>
    </source>
</reference>
<accession>A0A839AA54</accession>